<name>A0AAF0ZST5_SOLVR</name>
<dbReference type="Proteomes" id="UP001234989">
    <property type="component" value="Chromosome 9"/>
</dbReference>
<evidence type="ECO:0000313" key="1">
    <source>
        <dbReference type="EMBL" id="WMV48543.1"/>
    </source>
</evidence>
<organism evidence="1 2">
    <name type="scientific">Solanum verrucosum</name>
    <dbReference type="NCBI Taxonomy" id="315347"/>
    <lineage>
        <taxon>Eukaryota</taxon>
        <taxon>Viridiplantae</taxon>
        <taxon>Streptophyta</taxon>
        <taxon>Embryophyta</taxon>
        <taxon>Tracheophyta</taxon>
        <taxon>Spermatophyta</taxon>
        <taxon>Magnoliopsida</taxon>
        <taxon>eudicotyledons</taxon>
        <taxon>Gunneridae</taxon>
        <taxon>Pentapetalae</taxon>
        <taxon>asterids</taxon>
        <taxon>lamiids</taxon>
        <taxon>Solanales</taxon>
        <taxon>Solanaceae</taxon>
        <taxon>Solanoideae</taxon>
        <taxon>Solaneae</taxon>
        <taxon>Solanum</taxon>
    </lineage>
</organism>
<sequence length="290" mass="33728">MARNDIEDMLDQLRRIKSGGDLNSVKIDQIVILEVEIRFFRTFIKCNHVVSPDSLVKITKIAQLIMEKVHSVFDGIPDEYKNNHNLERGVLTLLESVQGNTNLRYNYELNDSDMSEYMDCLDKNLMMMCLQWGSLSDLSWTNEEILVRSRFTMKLKIIRRKMGFLRYIYVSEIIGYIDHEKLEGLQARIQFMAHNVGQFCLALWVAVGTDDILSKPDYLLCLIVLVELEMKNIFLGELKASNYAKSRTFKDKKLPKGFSHHLHSLLVYLRNKKIENFPNNISSRNIDVAI</sequence>
<proteinExistence type="predicted"/>
<gene>
    <name evidence="1" type="ORF">MTR67_041928</name>
</gene>
<dbReference type="EMBL" id="CP133620">
    <property type="protein sequence ID" value="WMV48543.1"/>
    <property type="molecule type" value="Genomic_DNA"/>
</dbReference>
<evidence type="ECO:0000313" key="2">
    <source>
        <dbReference type="Proteomes" id="UP001234989"/>
    </source>
</evidence>
<protein>
    <submittedName>
        <fullName evidence="1">Uncharacterized protein</fullName>
    </submittedName>
</protein>
<reference evidence="1" key="1">
    <citation type="submission" date="2023-08" db="EMBL/GenBank/DDBJ databases">
        <title>A de novo genome assembly of Solanum verrucosum Schlechtendal, a Mexican diploid species geographically isolated from the other diploid A-genome species in potato relatives.</title>
        <authorList>
            <person name="Hosaka K."/>
        </authorList>
    </citation>
    <scope>NUCLEOTIDE SEQUENCE</scope>
    <source>
        <tissue evidence="1">Young leaves</tissue>
    </source>
</reference>
<keyword evidence="2" id="KW-1185">Reference proteome</keyword>
<accession>A0AAF0ZST5</accession>
<dbReference type="AlphaFoldDB" id="A0AAF0ZST5"/>